<dbReference type="InterPro" id="IPR000073">
    <property type="entry name" value="AB_hydrolase_1"/>
</dbReference>
<dbReference type="SUPFAM" id="SSF53474">
    <property type="entry name" value="alpha/beta-Hydrolases"/>
    <property type="match status" value="1"/>
</dbReference>
<dbReference type="Gene3D" id="3.40.50.1820">
    <property type="entry name" value="alpha/beta hydrolase"/>
    <property type="match status" value="1"/>
</dbReference>
<accession>A0A420GB89</accession>
<evidence type="ECO:0000313" key="3">
    <source>
        <dbReference type="EMBL" id="RKF42436.1"/>
    </source>
</evidence>
<evidence type="ECO:0000256" key="1">
    <source>
        <dbReference type="SAM" id="SignalP"/>
    </source>
</evidence>
<evidence type="ECO:0000313" key="4">
    <source>
        <dbReference type="Proteomes" id="UP000286402"/>
    </source>
</evidence>
<dbReference type="GO" id="GO:0016020">
    <property type="term" value="C:membrane"/>
    <property type="evidence" value="ECO:0007669"/>
    <property type="project" value="TreeGrafter"/>
</dbReference>
<feature type="chain" id="PRO_5019316826" description="AB hydrolase-1 domain-containing protein" evidence="1">
    <location>
        <begin position="21"/>
        <end position="302"/>
    </location>
</feature>
<name>A0A420GB89_9SPHI</name>
<dbReference type="GO" id="GO:0046464">
    <property type="term" value="P:acylglycerol catabolic process"/>
    <property type="evidence" value="ECO:0007669"/>
    <property type="project" value="TreeGrafter"/>
</dbReference>
<evidence type="ECO:0000259" key="2">
    <source>
        <dbReference type="Pfam" id="PF00561"/>
    </source>
</evidence>
<sequence length="302" mass="34378">MKTWTIMLFFVSIGVIQTYAQETANIKGIRTSYWVKGLEKRKANEPIVIFESGIGMSGNNFSVLFPKLMSNIPYFSYDRNGLGNSDPDPSLKSDQDVVDKLHLILSALEIKPPYLLVGHSLGGAFVRLFTAKYPDEIAGLVLIDPTDFMLTKTEDAIATETSNSQIGYQQLWVKMLSDMISDKNLGEGVKLEMKRELAVSEKHFFKEYADLPLLKNIPVTVFIAYNRPIERYEKEMNSKLGINDRFWFDAYDQLRIKHYANLIKQNNNCELILLPGYSHGIHQQDPDKVGVSINSLFKKITH</sequence>
<dbReference type="AlphaFoldDB" id="A0A420GB89"/>
<comment type="caution">
    <text evidence="3">The sequence shown here is derived from an EMBL/GenBank/DDBJ whole genome shotgun (WGS) entry which is preliminary data.</text>
</comment>
<reference evidence="3 4" key="1">
    <citation type="submission" date="2016-07" db="EMBL/GenBank/DDBJ databases">
        <title>Genome analysis of Sphingobacterium siyangense T12B17.</title>
        <authorList>
            <person name="Xu D."/>
            <person name="Su Y."/>
            <person name="Zheng S."/>
        </authorList>
    </citation>
    <scope>NUCLEOTIDE SEQUENCE [LARGE SCALE GENOMIC DNA]</scope>
    <source>
        <strain evidence="3 4">T12B17</strain>
    </source>
</reference>
<keyword evidence="1" id="KW-0732">Signal</keyword>
<dbReference type="RefSeq" id="WP_120332742.1">
    <property type="nucleotide sequence ID" value="NZ_MCAQ01000001.1"/>
</dbReference>
<dbReference type="PANTHER" id="PTHR43798">
    <property type="entry name" value="MONOACYLGLYCEROL LIPASE"/>
    <property type="match status" value="1"/>
</dbReference>
<dbReference type="Pfam" id="PF00561">
    <property type="entry name" value="Abhydrolase_1"/>
    <property type="match status" value="1"/>
</dbReference>
<gene>
    <name evidence="3" type="ORF">BCY89_02870</name>
</gene>
<dbReference type="InterPro" id="IPR050266">
    <property type="entry name" value="AB_hydrolase_sf"/>
</dbReference>
<dbReference type="Proteomes" id="UP000286402">
    <property type="component" value="Unassembled WGS sequence"/>
</dbReference>
<dbReference type="GO" id="GO:0047372">
    <property type="term" value="F:monoacylglycerol lipase activity"/>
    <property type="evidence" value="ECO:0007669"/>
    <property type="project" value="TreeGrafter"/>
</dbReference>
<protein>
    <recommendedName>
        <fullName evidence="2">AB hydrolase-1 domain-containing protein</fullName>
    </recommendedName>
</protein>
<feature type="signal peptide" evidence="1">
    <location>
        <begin position="1"/>
        <end position="20"/>
    </location>
</feature>
<organism evidence="3 4">
    <name type="scientific">Sphingobacterium siyangense</name>
    <dbReference type="NCBI Taxonomy" id="459529"/>
    <lineage>
        <taxon>Bacteria</taxon>
        <taxon>Pseudomonadati</taxon>
        <taxon>Bacteroidota</taxon>
        <taxon>Sphingobacteriia</taxon>
        <taxon>Sphingobacteriales</taxon>
        <taxon>Sphingobacteriaceae</taxon>
        <taxon>Sphingobacterium</taxon>
    </lineage>
</organism>
<proteinExistence type="predicted"/>
<dbReference type="EMBL" id="MCAQ01000001">
    <property type="protein sequence ID" value="RKF42436.1"/>
    <property type="molecule type" value="Genomic_DNA"/>
</dbReference>
<feature type="domain" description="AB hydrolase-1" evidence="2">
    <location>
        <begin position="46"/>
        <end position="157"/>
    </location>
</feature>
<dbReference type="InterPro" id="IPR029058">
    <property type="entry name" value="AB_hydrolase_fold"/>
</dbReference>
<keyword evidence="4" id="KW-1185">Reference proteome</keyword>
<dbReference type="PANTHER" id="PTHR43798:SF33">
    <property type="entry name" value="HYDROLASE, PUTATIVE (AFU_ORTHOLOGUE AFUA_2G14860)-RELATED"/>
    <property type="match status" value="1"/>
</dbReference>